<dbReference type="EMBL" id="JAINWA010000001">
    <property type="protein sequence ID" value="MCD1653125.1"/>
    <property type="molecule type" value="Genomic_DNA"/>
</dbReference>
<accession>A0AAE3JIH2</accession>
<dbReference type="AlphaFoldDB" id="A0AAE3JIH2"/>
<protein>
    <recommendedName>
        <fullName evidence="4">Lipoprotein</fullName>
    </recommendedName>
</protein>
<keyword evidence="3" id="KW-1185">Reference proteome</keyword>
<comment type="caution">
    <text evidence="2">The sequence shown here is derived from an EMBL/GenBank/DDBJ whole genome shotgun (WGS) entry which is preliminary data.</text>
</comment>
<proteinExistence type="predicted"/>
<name>A0AAE3JIH2_9SPIR</name>
<evidence type="ECO:0008006" key="4">
    <source>
        <dbReference type="Google" id="ProtNLM"/>
    </source>
</evidence>
<dbReference type="RefSeq" id="WP_230752018.1">
    <property type="nucleotide sequence ID" value="NZ_JAINWA010000001.1"/>
</dbReference>
<organism evidence="2 3">
    <name type="scientific">Teretinema zuelzerae</name>
    <dbReference type="NCBI Taxonomy" id="156"/>
    <lineage>
        <taxon>Bacteria</taxon>
        <taxon>Pseudomonadati</taxon>
        <taxon>Spirochaetota</taxon>
        <taxon>Spirochaetia</taxon>
        <taxon>Spirochaetales</taxon>
        <taxon>Treponemataceae</taxon>
        <taxon>Teretinema</taxon>
    </lineage>
</organism>
<gene>
    <name evidence="2" type="ORF">K7J14_00170</name>
</gene>
<sequence length="160" mass="16695">MNVRTTAGLAVLIAALTAFGCAADGGEFFELFANGGAKPCVVSAPKMSIGESAGNFAIAGIVFDAINCSNKEISEIEAVMFCTNSSGEPVEIAGGNPVLARAEISLAPGERKTLALSLDAKLNSIPEENWTIDPCEIVRVSFSDGSSWRDRSFFAIGVED</sequence>
<evidence type="ECO:0000313" key="2">
    <source>
        <dbReference type="EMBL" id="MCD1653125.1"/>
    </source>
</evidence>
<evidence type="ECO:0000313" key="3">
    <source>
        <dbReference type="Proteomes" id="UP001198163"/>
    </source>
</evidence>
<dbReference type="PROSITE" id="PS51257">
    <property type="entry name" value="PROKAR_LIPOPROTEIN"/>
    <property type="match status" value="1"/>
</dbReference>
<feature type="signal peptide" evidence="1">
    <location>
        <begin position="1"/>
        <end position="22"/>
    </location>
</feature>
<keyword evidence="1" id="KW-0732">Signal</keyword>
<evidence type="ECO:0000256" key="1">
    <source>
        <dbReference type="SAM" id="SignalP"/>
    </source>
</evidence>
<feature type="chain" id="PRO_5041978690" description="Lipoprotein" evidence="1">
    <location>
        <begin position="23"/>
        <end position="160"/>
    </location>
</feature>
<reference evidence="2" key="1">
    <citation type="submission" date="2021-08" db="EMBL/GenBank/DDBJ databases">
        <title>Comparative analyses of Brucepasteria parasyntrophica and Teretinema zuelzerae.</title>
        <authorList>
            <person name="Song Y."/>
            <person name="Brune A."/>
        </authorList>
    </citation>
    <scope>NUCLEOTIDE SEQUENCE</scope>
    <source>
        <strain evidence="2">DSM 1903</strain>
    </source>
</reference>
<dbReference type="Proteomes" id="UP001198163">
    <property type="component" value="Unassembled WGS sequence"/>
</dbReference>